<organism evidence="1 2">
    <name type="scientific">Psychracetigena formicireducens</name>
    <dbReference type="NCBI Taxonomy" id="2986056"/>
    <lineage>
        <taxon>Bacteria</taxon>
        <taxon>Bacillati</taxon>
        <taxon>Candidatus Lithacetigenota</taxon>
        <taxon>Candidatus Psychracetigena</taxon>
    </lineage>
</organism>
<dbReference type="InterPro" id="IPR036390">
    <property type="entry name" value="WH_DNA-bd_sf"/>
</dbReference>
<dbReference type="PANTHER" id="PTHR30595:SF6">
    <property type="entry name" value="SCHLAFEN ALBA-2 DOMAIN-CONTAINING PROTEIN"/>
    <property type="match status" value="1"/>
</dbReference>
<dbReference type="PANTHER" id="PTHR30595">
    <property type="entry name" value="GLPR-RELATED TRANSCRIPTIONAL REPRESSOR"/>
    <property type="match status" value="1"/>
</dbReference>
<proteinExistence type="predicted"/>
<accession>A0A9E2BIS4</accession>
<evidence type="ECO:0008006" key="3">
    <source>
        <dbReference type="Google" id="ProtNLM"/>
    </source>
</evidence>
<dbReference type="Pfam" id="PF13412">
    <property type="entry name" value="HTH_24"/>
    <property type="match status" value="1"/>
</dbReference>
<comment type="caution">
    <text evidence="1">The sequence shown here is derived from an EMBL/GenBank/DDBJ whole genome shotgun (WGS) entry which is preliminary data.</text>
</comment>
<reference evidence="1 2" key="1">
    <citation type="journal article" date="2021" name="bioRxiv">
        <title>Unique metabolic strategies in Hadean analogues reveal hints for primordial physiology.</title>
        <authorList>
            <person name="Nobu M.K."/>
            <person name="Nakai R."/>
            <person name="Tamazawa S."/>
            <person name="Mori H."/>
            <person name="Toyoda A."/>
            <person name="Ijiri A."/>
            <person name="Suzuki S."/>
            <person name="Kurokawa K."/>
            <person name="Kamagata Y."/>
            <person name="Tamaki H."/>
        </authorList>
    </citation>
    <scope>NUCLEOTIDE SEQUENCE [LARGE SCALE GENOMIC DNA]</scope>
    <source>
        <strain evidence="1">BS525</strain>
    </source>
</reference>
<dbReference type="EMBL" id="QLTW01000247">
    <property type="protein sequence ID" value="MBT9145969.1"/>
    <property type="molecule type" value="Genomic_DNA"/>
</dbReference>
<dbReference type="Gene3D" id="1.10.10.10">
    <property type="entry name" value="Winged helix-like DNA-binding domain superfamily/Winged helix DNA-binding domain"/>
    <property type="match status" value="1"/>
</dbReference>
<evidence type="ECO:0000313" key="2">
    <source>
        <dbReference type="Proteomes" id="UP000811545"/>
    </source>
</evidence>
<evidence type="ECO:0000313" key="1">
    <source>
        <dbReference type="EMBL" id="MBT9145969.1"/>
    </source>
</evidence>
<dbReference type="SUPFAM" id="SSF46785">
    <property type="entry name" value="Winged helix' DNA-binding domain"/>
    <property type="match status" value="1"/>
</dbReference>
<name>A0A9E2BIS4_PSYF1</name>
<gene>
    <name evidence="1" type="ORF">DDT42_01848</name>
</gene>
<dbReference type="Proteomes" id="UP000811545">
    <property type="component" value="Unassembled WGS sequence"/>
</dbReference>
<sequence>MNKEELIFVKRAESIGSGFHKMINGWNQHYGLKPSIEGDFDYYKITFPGIITHKTREKTREKLIDLIKSNPKITTGELAKELGITVKGVEWNINKLKKEGGIKRIGPDKGGHWEVVRK</sequence>
<dbReference type="AlphaFoldDB" id="A0A9E2BIS4"/>
<protein>
    <recommendedName>
        <fullName evidence="3">Winged helix-turn-helix transcriptional regulator</fullName>
    </recommendedName>
</protein>
<dbReference type="InterPro" id="IPR036388">
    <property type="entry name" value="WH-like_DNA-bd_sf"/>
</dbReference>